<comment type="caution">
    <text evidence="2">The sequence shown here is derived from an EMBL/GenBank/DDBJ whole genome shotgun (WGS) entry which is preliminary data.</text>
</comment>
<dbReference type="InterPro" id="IPR025447">
    <property type="entry name" value="DUF4192"/>
</dbReference>
<keyword evidence="3" id="KW-1185">Reference proteome</keyword>
<reference evidence="2 3" key="1">
    <citation type="journal article" date="2015" name="Stand. Genomic Sci.">
        <title>Genomic Encyclopedia of Bacterial and Archaeal Type Strains, Phase III: the genomes of soil and plant-associated and newly described type strains.</title>
        <authorList>
            <person name="Whitman W.B."/>
            <person name="Woyke T."/>
            <person name="Klenk H.P."/>
            <person name="Zhou Y."/>
            <person name="Lilburn T.G."/>
            <person name="Beck B.J."/>
            <person name="De Vos P."/>
            <person name="Vandamme P."/>
            <person name="Eisen J.A."/>
            <person name="Garrity G."/>
            <person name="Hugenholtz P."/>
            <person name="Kyrpides N.C."/>
        </authorList>
    </citation>
    <scope>NUCLEOTIDE SEQUENCE [LARGE SCALE GENOMIC DNA]</scope>
    <source>
        <strain evidence="2 3">RF6</strain>
    </source>
</reference>
<dbReference type="Proteomes" id="UP000291832">
    <property type="component" value="Unassembled WGS sequence"/>
</dbReference>
<evidence type="ECO:0000313" key="2">
    <source>
        <dbReference type="EMBL" id="RZT68611.1"/>
    </source>
</evidence>
<proteinExistence type="predicted"/>
<dbReference type="EMBL" id="SHKI01000002">
    <property type="protein sequence ID" value="RZT68611.1"/>
    <property type="molecule type" value="Genomic_DNA"/>
</dbReference>
<organism evidence="2 3">
    <name type="scientific">Leucobacter luti</name>
    <dbReference type="NCBI Taxonomy" id="340320"/>
    <lineage>
        <taxon>Bacteria</taxon>
        <taxon>Bacillati</taxon>
        <taxon>Actinomycetota</taxon>
        <taxon>Actinomycetes</taxon>
        <taxon>Micrococcales</taxon>
        <taxon>Microbacteriaceae</taxon>
        <taxon>Leucobacter</taxon>
    </lineage>
</organism>
<dbReference type="OrthoDB" id="4954868at2"/>
<name>A0A4Q7U4I1_9MICO</name>
<accession>A0A4Q7U4I1</accession>
<protein>
    <submittedName>
        <fullName evidence="2">Uncharacterized protein DUF4192</fullName>
    </submittedName>
</protein>
<dbReference type="Pfam" id="PF13830">
    <property type="entry name" value="DUF4192"/>
    <property type="match status" value="1"/>
</dbReference>
<evidence type="ECO:0000256" key="1">
    <source>
        <dbReference type="SAM" id="MobiDB-lite"/>
    </source>
</evidence>
<feature type="compositionally biased region" description="Low complexity" evidence="1">
    <location>
        <begin position="116"/>
        <end position="125"/>
    </location>
</feature>
<feature type="region of interest" description="Disordered" evidence="1">
    <location>
        <begin position="113"/>
        <end position="144"/>
    </location>
</feature>
<gene>
    <name evidence="2" type="ORF">EV139_0337</name>
</gene>
<dbReference type="AlphaFoldDB" id="A0A4Q7U4I1"/>
<dbReference type="RefSeq" id="WP_157992967.1">
    <property type="nucleotide sequence ID" value="NZ_QYAG01000004.1"/>
</dbReference>
<sequence length="422" mass="44395">MTQPQTAPSPAAPRVLTCHTPADYLAALPLLLGFTPQDCLVAVCFSGSRSGPALRINLPPDDSPERVSEFVDVFVSALDSLHDAPHGRGHSAAPPHAVAIAIVTDERFADERFADPPDASGAAGPPGAPRVPRVPRTPHAPHAPHAALARGVKDALIGAGLAVRELCCLAADGWVSYLDPHAPAGGHPLSEIETSPIALAATLRGDEVRDFAAVSAIPEADPQRAAAVVAALARLQRSAPSERPSIQRTAAAARMLRRPQALTPRDTAALIRTLAHPVQWFGVVLGILLPPERAAVLMSEPQTGAQLRRIAGDTAAGVAQHRGALLFLLASLSPEFTEHERLPAVRDRLRTAIAECPSADRAPLLALSAWLWWMCGIQSVAQVHVDAARDIDPNSVLALTVDRVIVVPSHVKRVPDVVGSGL</sequence>
<evidence type="ECO:0000313" key="3">
    <source>
        <dbReference type="Proteomes" id="UP000291832"/>
    </source>
</evidence>